<feature type="compositionally biased region" description="Low complexity" evidence="1">
    <location>
        <begin position="581"/>
        <end position="594"/>
    </location>
</feature>
<evidence type="ECO:0000256" key="1">
    <source>
        <dbReference type="SAM" id="MobiDB-lite"/>
    </source>
</evidence>
<feature type="region of interest" description="Disordered" evidence="1">
    <location>
        <begin position="393"/>
        <end position="413"/>
    </location>
</feature>
<feature type="compositionally biased region" description="Acidic residues" evidence="1">
    <location>
        <begin position="459"/>
        <end position="468"/>
    </location>
</feature>
<name>A0AAD5DVN9_9CHLO</name>
<feature type="compositionally biased region" description="Low complexity" evidence="1">
    <location>
        <begin position="400"/>
        <end position="413"/>
    </location>
</feature>
<dbReference type="AlphaFoldDB" id="A0AAD5DVN9"/>
<feature type="compositionally biased region" description="Low complexity" evidence="1">
    <location>
        <begin position="523"/>
        <end position="532"/>
    </location>
</feature>
<reference evidence="2" key="1">
    <citation type="submission" date="2020-11" db="EMBL/GenBank/DDBJ databases">
        <title>Chlorella ohadii genome sequencing and assembly.</title>
        <authorList>
            <person name="Murik O."/>
            <person name="Treves H."/>
            <person name="Kedem I."/>
            <person name="Shotland Y."/>
            <person name="Kaplan A."/>
        </authorList>
    </citation>
    <scope>NUCLEOTIDE SEQUENCE</scope>
    <source>
        <strain evidence="2">1</strain>
    </source>
</reference>
<organism evidence="2 3">
    <name type="scientific">Chlorella ohadii</name>
    <dbReference type="NCBI Taxonomy" id="2649997"/>
    <lineage>
        <taxon>Eukaryota</taxon>
        <taxon>Viridiplantae</taxon>
        <taxon>Chlorophyta</taxon>
        <taxon>core chlorophytes</taxon>
        <taxon>Trebouxiophyceae</taxon>
        <taxon>Chlorellales</taxon>
        <taxon>Chlorellaceae</taxon>
        <taxon>Chlorella clade</taxon>
        <taxon>Chlorella</taxon>
    </lineage>
</organism>
<feature type="region of interest" description="Disordered" evidence="1">
    <location>
        <begin position="453"/>
        <end position="615"/>
    </location>
</feature>
<dbReference type="PANTHER" id="PTHR33538">
    <property type="entry name" value="PROTEIN GAMETE EXPRESSED 1"/>
    <property type="match status" value="1"/>
</dbReference>
<dbReference type="PANTHER" id="PTHR33538:SF2">
    <property type="entry name" value="PROTEIN GAMETE EXPRESSED 1"/>
    <property type="match status" value="1"/>
</dbReference>
<dbReference type="EMBL" id="JADXDR010000027">
    <property type="protein sequence ID" value="KAI7844527.1"/>
    <property type="molecule type" value="Genomic_DNA"/>
</dbReference>
<accession>A0AAD5DVN9</accession>
<proteinExistence type="predicted"/>
<feature type="compositionally biased region" description="Low complexity" evidence="1">
    <location>
        <begin position="486"/>
        <end position="506"/>
    </location>
</feature>
<evidence type="ECO:0000313" key="3">
    <source>
        <dbReference type="Proteomes" id="UP001205105"/>
    </source>
</evidence>
<keyword evidence="3" id="KW-1185">Reference proteome</keyword>
<evidence type="ECO:0000313" key="2">
    <source>
        <dbReference type="EMBL" id="KAI7844527.1"/>
    </source>
</evidence>
<comment type="caution">
    <text evidence="2">The sequence shown here is derived from an EMBL/GenBank/DDBJ whole genome shotgun (WGS) entry which is preliminary data.</text>
</comment>
<sequence length="615" mass="65707">MEQQQKTRLALHLMNCQLQVQGSGTYPCRPRQTLRECIEVLPDRAHGLYVEYLTHADTMCLFIQNQNFERNTENMLNQLAEGSKFAKSQLDAMSGDVGRLAGTAAELAGKAEATLGLLHEHRELEEESLALAKKARAEAAAYFQTLDAKQQLGLELQESTLANQAKLEAGQAATLAQLSEAQAEAQRKLAGELTGLVDSSKGIRSAVDVVINYQQRSDSVLMRLLGKSYTLEDAAFYAVGVLAAWAAGISPATAKARLPVVALMGVSLLGERLLVDRLHMWLEVDGQDQLLVNLPLPGWLPAALLPASLVPGTAATAASTSLLQLNLKWAVRRAALAIGAAMLLYAFFTHRDYERESYKLLRQLEEEQRRRHEEYLELVRRQKIELAAMLGGAAAGGSSGEHSPPGAAALRGGRRAGAAAAIAAPQWVEQPSRQQQGAAQQRQLMALAGARGKLPSVKEEDEEWEDDPQEQHAAVEHSLQQQASVRPPAAAAGRRAAARPAAVTPAAKERPKVAAAPVGPRSAMMRRVAAAAPTKSGSRKRGPSEDAEATGAPAGKQRAVGRRRGIHTEETEAAGEDDSLAAGTTGQAAAAGAGSKRGRRGSADQVAAPKRTRRS</sequence>
<protein>
    <submittedName>
        <fullName evidence="2">Uncharacterized protein</fullName>
    </submittedName>
</protein>
<gene>
    <name evidence="2" type="ORF">COHA_001885</name>
</gene>
<dbReference type="InterPro" id="IPR040346">
    <property type="entry name" value="GEX1/Brambleberry"/>
</dbReference>
<dbReference type="Proteomes" id="UP001205105">
    <property type="component" value="Unassembled WGS sequence"/>
</dbReference>